<evidence type="ECO:0000313" key="3">
    <source>
        <dbReference type="Proteomes" id="UP000663846"/>
    </source>
</evidence>
<comment type="caution">
    <text evidence="2">The sequence shown here is derived from an EMBL/GenBank/DDBJ whole genome shotgun (WGS) entry which is preliminary data.</text>
</comment>
<protein>
    <recommendedName>
        <fullName evidence="1">Ricin B lectin domain-containing protein</fullName>
    </recommendedName>
</protein>
<proteinExistence type="predicted"/>
<dbReference type="Gene3D" id="2.80.10.50">
    <property type="match status" value="1"/>
</dbReference>
<dbReference type="EMBL" id="CAJMWS010000557">
    <property type="protein sequence ID" value="CAE6451225.1"/>
    <property type="molecule type" value="Genomic_DNA"/>
</dbReference>
<dbReference type="InterPro" id="IPR000772">
    <property type="entry name" value="Ricin_B_lectin"/>
</dbReference>
<dbReference type="Proteomes" id="UP000663846">
    <property type="component" value="Unassembled WGS sequence"/>
</dbReference>
<reference evidence="2" key="1">
    <citation type="submission" date="2021-01" db="EMBL/GenBank/DDBJ databases">
        <authorList>
            <person name="Kaushik A."/>
        </authorList>
    </citation>
    <scope>NUCLEOTIDE SEQUENCE</scope>
    <source>
        <strain evidence="2">AG1-1C</strain>
    </source>
</reference>
<dbReference type="SUPFAM" id="SSF50370">
    <property type="entry name" value="Ricin B-like lectins"/>
    <property type="match status" value="1"/>
</dbReference>
<organism evidence="2 3">
    <name type="scientific">Rhizoctonia solani</name>
    <dbReference type="NCBI Taxonomy" id="456999"/>
    <lineage>
        <taxon>Eukaryota</taxon>
        <taxon>Fungi</taxon>
        <taxon>Dikarya</taxon>
        <taxon>Basidiomycota</taxon>
        <taxon>Agaricomycotina</taxon>
        <taxon>Agaricomycetes</taxon>
        <taxon>Cantharellales</taxon>
        <taxon>Ceratobasidiaceae</taxon>
        <taxon>Rhizoctonia</taxon>
    </lineage>
</organism>
<dbReference type="AlphaFoldDB" id="A0A8H3GI53"/>
<accession>A0A8H3GI53</accession>
<name>A0A8H3GI53_9AGAM</name>
<evidence type="ECO:0000259" key="1">
    <source>
        <dbReference type="Pfam" id="PF14200"/>
    </source>
</evidence>
<feature type="domain" description="Ricin B lectin" evidence="1">
    <location>
        <begin position="106"/>
        <end position="160"/>
    </location>
</feature>
<gene>
    <name evidence="2" type="ORF">RDB_LOCUS145787</name>
</gene>
<evidence type="ECO:0000313" key="2">
    <source>
        <dbReference type="EMBL" id="CAE6451225.1"/>
    </source>
</evidence>
<dbReference type="Pfam" id="PF14200">
    <property type="entry name" value="RicinB_lectin_2"/>
    <property type="match status" value="1"/>
</dbReference>
<sequence>MTSLPKAGIYRIKHVSTGTLLTMSKQIIGSPKDAGQESKDAKNGHYYFHMQWNHYVARMDDTDKIAKLARAQYTANEKWIFEFVGPLDKTIPEPTLHQHIHYPFAPGDYKITNVGTGTVMDLETGSGTNPKVVGNQANGSDSQKWHLRPTATGTNMAIKTLGGKMTGLSDLRQGTIVELFNSVDTNYMLTFTPADKGFWISPIAYPFFVYDLTGANPADGTEICLWPKNDQDHQKWYFDPA</sequence>
<dbReference type="InterPro" id="IPR035992">
    <property type="entry name" value="Ricin_B-like_lectins"/>
</dbReference>